<evidence type="ECO:0000256" key="1">
    <source>
        <dbReference type="SAM" id="MobiDB-lite"/>
    </source>
</evidence>
<reference evidence="2" key="1">
    <citation type="submission" date="2012-12" db="EMBL/GenBank/DDBJ databases">
        <title>Identification and characterization of a phenylalanine ammonia-lyase gene family in Isatis indigotica Fort.</title>
        <authorList>
            <person name="Liu Q."/>
            <person name="Chen J."/>
            <person name="Zhou X."/>
            <person name="Di P."/>
            <person name="Xiao Y."/>
            <person name="Xuan H."/>
            <person name="Zhang L."/>
            <person name="Chen W."/>
        </authorList>
    </citation>
    <scope>NUCLEOTIDE SEQUENCE</scope>
    <source>
        <tissue evidence="2">Salivary gland</tissue>
    </source>
</reference>
<name>A0A0K8RLD9_IXORI</name>
<feature type="compositionally biased region" description="Polar residues" evidence="1">
    <location>
        <begin position="121"/>
        <end position="133"/>
    </location>
</feature>
<protein>
    <submittedName>
        <fullName evidence="2">Uncharacterized protein</fullName>
    </submittedName>
</protein>
<dbReference type="EMBL" id="GADI01001891">
    <property type="protein sequence ID" value="JAA71917.1"/>
    <property type="molecule type" value="mRNA"/>
</dbReference>
<organism evidence="2">
    <name type="scientific">Ixodes ricinus</name>
    <name type="common">Common tick</name>
    <name type="synonym">Acarus ricinus</name>
    <dbReference type="NCBI Taxonomy" id="34613"/>
    <lineage>
        <taxon>Eukaryota</taxon>
        <taxon>Metazoa</taxon>
        <taxon>Ecdysozoa</taxon>
        <taxon>Arthropoda</taxon>
        <taxon>Chelicerata</taxon>
        <taxon>Arachnida</taxon>
        <taxon>Acari</taxon>
        <taxon>Parasitiformes</taxon>
        <taxon>Ixodida</taxon>
        <taxon>Ixodoidea</taxon>
        <taxon>Ixodidae</taxon>
        <taxon>Ixodinae</taxon>
        <taxon>Ixodes</taxon>
    </lineage>
</organism>
<accession>A0A0K8RLD9</accession>
<proteinExistence type="evidence at transcript level"/>
<dbReference type="AlphaFoldDB" id="A0A0K8RLD9"/>
<evidence type="ECO:0000313" key="2">
    <source>
        <dbReference type="EMBL" id="JAA71917.1"/>
    </source>
</evidence>
<sequence length="133" mass="14449">MAAHLRCARLQCFKRSAVCWNVFYKQLLAASTKTGSKIPRGSIEKILIANRGEISLSGHTLCQEVGHPLSGSLQRCRPKVDARHHGRRGVPHWASGVAGELPDATTVSWRPPRDAGPRPSTRATASSSENTEV</sequence>
<feature type="region of interest" description="Disordered" evidence="1">
    <location>
        <begin position="82"/>
        <end position="133"/>
    </location>
</feature>